<dbReference type="CDD" id="cd06257">
    <property type="entry name" value="DnaJ"/>
    <property type="match status" value="1"/>
</dbReference>
<dbReference type="GO" id="GO:0005737">
    <property type="term" value="C:cytoplasm"/>
    <property type="evidence" value="ECO:0007669"/>
    <property type="project" value="TreeGrafter"/>
</dbReference>
<sequence>MPPLPPDPYKILGVAKDAQMPEIRSAHRKLVLKCHPDKVQDATLKAEKQDEFQQVQQAYELLSDENKRRKYDDQVRLAELCKLVQAKANISTPRSAAKEFNVYTAAEPPSSSPTTRGRPPPKRYTFRPLWEDDVARGPRMFDHPPPPPPRRESSFFDRPSKREVERQREMDREGERERERRRKQDENRPLDKVSKEQRRAERKVREKQRDRERRDAEKRAAKPYIEPLDDPSPNKSDKKKSKRYDDGRDRSSGREEERPMSTQRSAAMDWAQSYIERVKNNGPPSLKRSNTHQPTRNAIPPAPPAPTPPPMQGLSSLFGVPGGVKPRRTSGDASAAKPTRDRSYRATDDEPSGSPPSRHAPQFADGPSPRRELHRSGTAPAGGSMYTRPMPGVPRSQSMNVFPETTAPRGRDRSRMQAQIDEVSDGEDMYMGGRERDGRHGRRYRSPDEGRHENVAYYYQVDGGRTKAQDVYKRRLEPEMNPPSRYHGGIHAESRPPTLSRGGSYMTSANFRVKTSKHYNHNDVQYSPRHGYANVAYA</sequence>
<reference evidence="3 4" key="1">
    <citation type="journal article" date="2015" name="BMC Genomics">
        <title>Insights from the genome of Ophiocordyceps polyrhachis-furcata to pathogenicity and host specificity in insect fungi.</title>
        <authorList>
            <person name="Wichadakul D."/>
            <person name="Kobmoo N."/>
            <person name="Ingsriswang S."/>
            <person name="Tangphatsornruang S."/>
            <person name="Chantasingh D."/>
            <person name="Luangsa-ard J.J."/>
            <person name="Eurwilaichitr L."/>
        </authorList>
    </citation>
    <scope>NUCLEOTIDE SEQUENCE [LARGE SCALE GENOMIC DNA]</scope>
    <source>
        <strain evidence="3 4">BCC 54312</strain>
    </source>
</reference>
<dbReference type="Pfam" id="PF00226">
    <property type="entry name" value="DnaJ"/>
    <property type="match status" value="1"/>
</dbReference>
<organism evidence="3 4">
    <name type="scientific">Ophiocordyceps polyrhachis-furcata BCC 54312</name>
    <dbReference type="NCBI Taxonomy" id="1330021"/>
    <lineage>
        <taxon>Eukaryota</taxon>
        <taxon>Fungi</taxon>
        <taxon>Dikarya</taxon>
        <taxon>Ascomycota</taxon>
        <taxon>Pezizomycotina</taxon>
        <taxon>Sordariomycetes</taxon>
        <taxon>Hypocreomycetidae</taxon>
        <taxon>Hypocreales</taxon>
        <taxon>Ophiocordycipitaceae</taxon>
        <taxon>Ophiocordyceps</taxon>
    </lineage>
</organism>
<evidence type="ECO:0000256" key="1">
    <source>
        <dbReference type="SAM" id="MobiDB-lite"/>
    </source>
</evidence>
<proteinExistence type="predicted"/>
<gene>
    <name evidence="3" type="ORF">L249_1163</name>
</gene>
<dbReference type="FunFam" id="1.10.287.110:FF:000073">
    <property type="entry name" value="DnaJ domain protein"/>
    <property type="match status" value="1"/>
</dbReference>
<feature type="compositionally biased region" description="Basic and acidic residues" evidence="1">
    <location>
        <begin position="338"/>
        <end position="348"/>
    </location>
</feature>
<dbReference type="InterPro" id="IPR001623">
    <property type="entry name" value="DnaJ_domain"/>
</dbReference>
<feature type="compositionally biased region" description="Basic and acidic residues" evidence="1">
    <location>
        <begin position="129"/>
        <end position="142"/>
    </location>
</feature>
<dbReference type="PANTHER" id="PTHR44144">
    <property type="entry name" value="DNAJ HOMOLOG SUBFAMILY C MEMBER 9"/>
    <property type="match status" value="1"/>
</dbReference>
<dbReference type="Gene3D" id="1.10.287.110">
    <property type="entry name" value="DnaJ domain"/>
    <property type="match status" value="1"/>
</dbReference>
<dbReference type="PROSITE" id="PS50076">
    <property type="entry name" value="DNAJ_2"/>
    <property type="match status" value="1"/>
</dbReference>
<dbReference type="SMART" id="SM00271">
    <property type="entry name" value="DnaJ"/>
    <property type="match status" value="1"/>
</dbReference>
<evidence type="ECO:0000259" key="2">
    <source>
        <dbReference type="PROSITE" id="PS50076"/>
    </source>
</evidence>
<evidence type="ECO:0000313" key="3">
    <source>
        <dbReference type="EMBL" id="RCI12476.1"/>
    </source>
</evidence>
<feature type="compositionally biased region" description="Pro residues" evidence="1">
    <location>
        <begin position="300"/>
        <end position="311"/>
    </location>
</feature>
<feature type="compositionally biased region" description="Basic and acidic residues" evidence="1">
    <location>
        <begin position="149"/>
        <end position="220"/>
    </location>
</feature>
<dbReference type="Proteomes" id="UP000253664">
    <property type="component" value="Unassembled WGS sequence"/>
</dbReference>
<comment type="caution">
    <text evidence="3">The sequence shown here is derived from an EMBL/GenBank/DDBJ whole genome shotgun (WGS) entry which is preliminary data.</text>
</comment>
<feature type="compositionally biased region" description="Basic and acidic residues" evidence="1">
    <location>
        <begin position="243"/>
        <end position="259"/>
    </location>
</feature>
<dbReference type="OrthoDB" id="10250354at2759"/>
<dbReference type="InterPro" id="IPR018253">
    <property type="entry name" value="DnaJ_domain_CS"/>
</dbReference>
<dbReference type="InterPro" id="IPR052594">
    <property type="entry name" value="J_domain-containing_protein"/>
</dbReference>
<feature type="region of interest" description="Disordered" evidence="1">
    <location>
        <begin position="478"/>
        <end position="505"/>
    </location>
</feature>
<feature type="compositionally biased region" description="Polar residues" evidence="1">
    <location>
        <begin position="287"/>
        <end position="296"/>
    </location>
</feature>
<accession>A0A367LDI1</accession>
<dbReference type="GO" id="GO:0031072">
    <property type="term" value="F:heat shock protein binding"/>
    <property type="evidence" value="ECO:0007669"/>
    <property type="project" value="TreeGrafter"/>
</dbReference>
<dbReference type="AlphaFoldDB" id="A0A367LDI1"/>
<evidence type="ECO:0000313" key="4">
    <source>
        <dbReference type="Proteomes" id="UP000253664"/>
    </source>
</evidence>
<dbReference type="InterPro" id="IPR036869">
    <property type="entry name" value="J_dom_sf"/>
</dbReference>
<dbReference type="STRING" id="1330021.A0A367LDI1"/>
<feature type="compositionally biased region" description="Low complexity" evidence="1">
    <location>
        <begin position="108"/>
        <end position="117"/>
    </location>
</feature>
<feature type="domain" description="J" evidence="2">
    <location>
        <begin position="7"/>
        <end position="75"/>
    </location>
</feature>
<protein>
    <recommendedName>
        <fullName evidence="2">J domain-containing protein</fullName>
    </recommendedName>
</protein>
<dbReference type="GO" id="GO:0005634">
    <property type="term" value="C:nucleus"/>
    <property type="evidence" value="ECO:0007669"/>
    <property type="project" value="TreeGrafter"/>
</dbReference>
<dbReference type="PANTHER" id="PTHR44144:SF1">
    <property type="entry name" value="DNAJ HOMOLOG SUBFAMILY C MEMBER 9"/>
    <property type="match status" value="1"/>
</dbReference>
<dbReference type="PROSITE" id="PS00636">
    <property type="entry name" value="DNAJ_1"/>
    <property type="match status" value="1"/>
</dbReference>
<dbReference type="SUPFAM" id="SSF46565">
    <property type="entry name" value="Chaperone J-domain"/>
    <property type="match status" value="1"/>
</dbReference>
<dbReference type="EMBL" id="LKCN02000007">
    <property type="protein sequence ID" value="RCI12476.1"/>
    <property type="molecule type" value="Genomic_DNA"/>
</dbReference>
<feature type="region of interest" description="Disordered" evidence="1">
    <location>
        <begin position="86"/>
        <end position="453"/>
    </location>
</feature>
<name>A0A367LDI1_9HYPO</name>
<keyword evidence="4" id="KW-1185">Reference proteome</keyword>
<dbReference type="PRINTS" id="PR00625">
    <property type="entry name" value="JDOMAIN"/>
</dbReference>